<gene>
    <name evidence="3" type="ORF">ENL96_02105</name>
</gene>
<comment type="caution">
    <text evidence="3">The sequence shown here is derived from an EMBL/GenBank/DDBJ whole genome shotgun (WGS) entry which is preliminary data.</text>
</comment>
<dbReference type="AlphaFoldDB" id="A0A7C5YXR1"/>
<feature type="coiled-coil region" evidence="1">
    <location>
        <begin position="9"/>
        <end position="36"/>
    </location>
</feature>
<organism evidence="3">
    <name type="scientific">candidate division CPR3 bacterium</name>
    <dbReference type="NCBI Taxonomy" id="2268181"/>
    <lineage>
        <taxon>Bacteria</taxon>
        <taxon>Bacteria division CPR3</taxon>
    </lineage>
</organism>
<feature type="transmembrane region" description="Helical" evidence="2">
    <location>
        <begin position="95"/>
        <end position="112"/>
    </location>
</feature>
<evidence type="ECO:0008006" key="4">
    <source>
        <dbReference type="Google" id="ProtNLM"/>
    </source>
</evidence>
<keyword evidence="2" id="KW-0472">Membrane</keyword>
<name>A0A7C5YXR1_UNCC3</name>
<accession>A0A7C5YXR1</accession>
<dbReference type="EMBL" id="DRVY01000060">
    <property type="protein sequence ID" value="HHR92283.1"/>
    <property type="molecule type" value="Genomic_DNA"/>
</dbReference>
<evidence type="ECO:0000256" key="2">
    <source>
        <dbReference type="SAM" id="Phobius"/>
    </source>
</evidence>
<sequence>MSAVFGFGDIGHKAQIQDLQRQIDELKKKLAEKEQELLPSKYRVAKIIQGESKILHKWNAPSRPFVKRGKQWYWTVALVTLTLIVILAFFQEAVIIAAVIGFMFIIYLVSTVPPAEIEYRLTEFGVEMGTGEDTTVYTWDQLDSFWISLKQGREILNIDTKLSFPLRIVMLFPEEERDRIVTILSEKLPYKEAPKKKQGWLSVQIDGIYIPYHEVRPKGKNTLDFQKSVNTMETVPGTIVSSQMPSSQKQL</sequence>
<feature type="transmembrane region" description="Helical" evidence="2">
    <location>
        <begin position="72"/>
        <end position="89"/>
    </location>
</feature>
<keyword evidence="2" id="KW-1133">Transmembrane helix</keyword>
<evidence type="ECO:0000313" key="3">
    <source>
        <dbReference type="EMBL" id="HHR92283.1"/>
    </source>
</evidence>
<reference evidence="3" key="1">
    <citation type="journal article" date="2020" name="mSystems">
        <title>Genome- and Community-Level Interaction Insights into Carbon Utilization and Element Cycling Functions of Hydrothermarchaeota in Hydrothermal Sediment.</title>
        <authorList>
            <person name="Zhou Z."/>
            <person name="Liu Y."/>
            <person name="Xu W."/>
            <person name="Pan J."/>
            <person name="Luo Z.H."/>
            <person name="Li M."/>
        </authorList>
    </citation>
    <scope>NUCLEOTIDE SEQUENCE [LARGE SCALE GENOMIC DNA]</scope>
    <source>
        <strain evidence="3">SpSt-1042</strain>
    </source>
</reference>
<evidence type="ECO:0000256" key="1">
    <source>
        <dbReference type="SAM" id="Coils"/>
    </source>
</evidence>
<keyword evidence="2" id="KW-0812">Transmembrane</keyword>
<proteinExistence type="predicted"/>
<protein>
    <recommendedName>
        <fullName evidence="4">DUF5673 domain-containing protein</fullName>
    </recommendedName>
</protein>
<keyword evidence="1" id="KW-0175">Coiled coil</keyword>